<dbReference type="Pfam" id="PF13847">
    <property type="entry name" value="Methyltransf_31"/>
    <property type="match status" value="1"/>
</dbReference>
<dbReference type="Gene3D" id="3.40.50.150">
    <property type="entry name" value="Vaccinia Virus protein VP39"/>
    <property type="match status" value="1"/>
</dbReference>
<dbReference type="CDD" id="cd02440">
    <property type="entry name" value="AdoMet_MTases"/>
    <property type="match status" value="1"/>
</dbReference>
<evidence type="ECO:0000313" key="3">
    <source>
        <dbReference type="EMBL" id="OGC82622.1"/>
    </source>
</evidence>
<dbReference type="InterPro" id="IPR025714">
    <property type="entry name" value="Methyltranfer_dom"/>
</dbReference>
<gene>
    <name evidence="3" type="ORF">A2788_01850</name>
</gene>
<keyword evidence="1" id="KW-0812">Transmembrane</keyword>
<dbReference type="Proteomes" id="UP000177521">
    <property type="component" value="Unassembled WGS sequence"/>
</dbReference>
<keyword evidence="1" id="KW-1133">Transmembrane helix</keyword>
<evidence type="ECO:0000256" key="1">
    <source>
        <dbReference type="SAM" id="Phobius"/>
    </source>
</evidence>
<dbReference type="InterPro" id="IPR050508">
    <property type="entry name" value="Methyltransf_Superfamily"/>
</dbReference>
<evidence type="ECO:0000259" key="2">
    <source>
        <dbReference type="Pfam" id="PF13847"/>
    </source>
</evidence>
<dbReference type="GO" id="GO:0008168">
    <property type="term" value="F:methyltransferase activity"/>
    <property type="evidence" value="ECO:0007669"/>
    <property type="project" value="TreeGrafter"/>
</dbReference>
<keyword evidence="1" id="KW-0472">Membrane</keyword>
<organism evidence="3 4">
    <name type="scientific">Candidatus Abawacabacteria bacterium RIFCSPHIGHO2_01_FULL_46_8</name>
    <dbReference type="NCBI Taxonomy" id="1817815"/>
    <lineage>
        <taxon>Bacteria</taxon>
        <taxon>Candidatus Abawacaibacteriota</taxon>
    </lineage>
</organism>
<dbReference type="PANTHER" id="PTHR42912:SF93">
    <property type="entry name" value="N6-ADENOSINE-METHYLTRANSFERASE TMT1A"/>
    <property type="match status" value="1"/>
</dbReference>
<comment type="caution">
    <text evidence="3">The sequence shown here is derived from an EMBL/GenBank/DDBJ whole genome shotgun (WGS) entry which is preliminary data.</text>
</comment>
<accession>A0A1F4XLK9</accession>
<sequence>MKSINLTRLTIGVIIIFGLLFYQPLVYLVGVMMIFAGLTSICLLEKFYTRVFGCNTSCTINSDLPAKNIRAMSPGDIKQAVKNRYDQVAAKPAQRFNFPVGRKFAESVGYPAELLDKLPASLWESFTGAGNPHAYVDVKQGETLLDLGCGAGLDLYLYAKIVGDKGNVYGLDLAEAMLAKARRNLELLNVRNAKFLCAPADKIPLPDNSVDIITANGIYNLSPDKGAVMREVARVLRPGGRTIFAEIVLKNPLPEDACQDINDWFRCIGGALTQDDFLKSLESAGLSNP</sequence>
<feature type="transmembrane region" description="Helical" evidence="1">
    <location>
        <begin position="12"/>
        <end position="38"/>
    </location>
</feature>
<feature type="non-terminal residue" evidence="3">
    <location>
        <position position="289"/>
    </location>
</feature>
<evidence type="ECO:0000313" key="4">
    <source>
        <dbReference type="Proteomes" id="UP000177521"/>
    </source>
</evidence>
<feature type="domain" description="Methyltransferase" evidence="2">
    <location>
        <begin position="139"/>
        <end position="285"/>
    </location>
</feature>
<dbReference type="EMBL" id="MEWS01000014">
    <property type="protein sequence ID" value="OGC82622.1"/>
    <property type="molecule type" value="Genomic_DNA"/>
</dbReference>
<protein>
    <recommendedName>
        <fullName evidence="2">Methyltransferase domain-containing protein</fullName>
    </recommendedName>
</protein>
<dbReference type="PANTHER" id="PTHR42912">
    <property type="entry name" value="METHYLTRANSFERASE"/>
    <property type="match status" value="1"/>
</dbReference>
<proteinExistence type="predicted"/>
<reference evidence="3 4" key="1">
    <citation type="journal article" date="2016" name="Nat. Commun.">
        <title>Thousands of microbial genomes shed light on interconnected biogeochemical processes in an aquifer system.</title>
        <authorList>
            <person name="Anantharaman K."/>
            <person name="Brown C.T."/>
            <person name="Hug L.A."/>
            <person name="Sharon I."/>
            <person name="Castelle C.J."/>
            <person name="Probst A.J."/>
            <person name="Thomas B.C."/>
            <person name="Singh A."/>
            <person name="Wilkins M.J."/>
            <person name="Karaoz U."/>
            <person name="Brodie E.L."/>
            <person name="Williams K.H."/>
            <person name="Hubbard S.S."/>
            <person name="Banfield J.F."/>
        </authorList>
    </citation>
    <scope>NUCLEOTIDE SEQUENCE [LARGE SCALE GENOMIC DNA]</scope>
</reference>
<name>A0A1F4XLK9_9BACT</name>
<dbReference type="AlphaFoldDB" id="A0A1F4XLK9"/>
<dbReference type="InterPro" id="IPR029063">
    <property type="entry name" value="SAM-dependent_MTases_sf"/>
</dbReference>
<dbReference type="SUPFAM" id="SSF53335">
    <property type="entry name" value="S-adenosyl-L-methionine-dependent methyltransferases"/>
    <property type="match status" value="1"/>
</dbReference>